<proteinExistence type="predicted"/>
<dbReference type="AlphaFoldDB" id="A0A511HFC4"/>
<dbReference type="PROSITE" id="PS51257">
    <property type="entry name" value="PROKAR_LIPOPROTEIN"/>
    <property type="match status" value="1"/>
</dbReference>
<dbReference type="Pfam" id="PF14238">
    <property type="entry name" value="DUF4340"/>
    <property type="match status" value="3"/>
</dbReference>
<protein>
    <recommendedName>
        <fullName evidence="2">DUF4340 domain-containing protein</fullName>
    </recommendedName>
</protein>
<evidence type="ECO:0000313" key="5">
    <source>
        <dbReference type="Proteomes" id="UP000198717"/>
    </source>
</evidence>
<dbReference type="EMBL" id="FNAJ01000013">
    <property type="protein sequence ID" value="SDE84844.1"/>
    <property type="molecule type" value="Genomic_DNA"/>
</dbReference>
<evidence type="ECO:0000259" key="2">
    <source>
        <dbReference type="Pfam" id="PF14238"/>
    </source>
</evidence>
<sequence length="513" mass="55115">MTPARGRWRWSILTVVTAGLGLTACTGEKASEASEARRKADAQQRLFITGTEETRGQDDGVPAEKPVFTHLTVRARGDTTEVVREQDGTWKLTAPVSARAEAAVVETLLGTLASSSFSATVKEAPTDADLEAYGLKPPLFTVTARAFVPDAQGQGAQDPARQRTVTLHCGKENTYDGSVYVRRDAEPAVHAAAGTVRWALDRDTFALRAKDLLPPLDERALKGIEVKAPRGAYQLARDADGAGWRVVAPVAANANATRVAELLKALVEQRALSFPEDTPESRKRLGLEAPVVDARFTGGPGEPVRVRMSRVTEDGAVRAYALREQGTQAVLGEVPEDALGVLDVSVRELKDRRVLEFRRQDVRRIVFHPGGGAPAITVVSTSEANEGAGHWDVESPQRGKAQHFKLASLLRALEGLKATGYGETNPKNWARYGVTEDSPGAVLLGADGRELARLWLGAEVPDEPGTLYARGSGPDVLKVPESRLTLPTRPEDLQEAPKAPDAPKPPAKTEQAP</sequence>
<evidence type="ECO:0000256" key="1">
    <source>
        <dbReference type="SAM" id="MobiDB-lite"/>
    </source>
</evidence>
<dbReference type="Proteomes" id="UP000198717">
    <property type="component" value="Unassembled WGS sequence"/>
</dbReference>
<feature type="region of interest" description="Disordered" evidence="1">
    <location>
        <begin position="462"/>
        <end position="513"/>
    </location>
</feature>
<gene>
    <name evidence="3" type="ORF">MVI01_39490</name>
    <name evidence="4" type="ORF">SAMN04488504_11364</name>
</gene>
<evidence type="ECO:0000313" key="6">
    <source>
        <dbReference type="Proteomes" id="UP000321224"/>
    </source>
</evidence>
<reference evidence="3 6" key="2">
    <citation type="submission" date="2019-07" db="EMBL/GenBank/DDBJ databases">
        <title>Whole genome shotgun sequence of Myxococcus virescens NBRC 100334.</title>
        <authorList>
            <person name="Hosoyama A."/>
            <person name="Uohara A."/>
            <person name="Ohji S."/>
            <person name="Ichikawa N."/>
        </authorList>
    </citation>
    <scope>NUCLEOTIDE SEQUENCE [LARGE SCALE GENOMIC DNA]</scope>
    <source>
        <strain evidence="3 6">NBRC 100334</strain>
    </source>
</reference>
<reference evidence="4 5" key="1">
    <citation type="submission" date="2016-10" db="EMBL/GenBank/DDBJ databases">
        <authorList>
            <person name="Varghese N."/>
            <person name="Submissions S."/>
        </authorList>
    </citation>
    <scope>NUCLEOTIDE SEQUENCE [LARGE SCALE GENOMIC DNA]</scope>
    <source>
        <strain evidence="4 5">DSM 2260</strain>
    </source>
</reference>
<name>A0A511HFC4_9BACT</name>
<dbReference type="EMBL" id="BJVY01000022">
    <property type="protein sequence ID" value="GEL72165.1"/>
    <property type="molecule type" value="Genomic_DNA"/>
</dbReference>
<feature type="domain" description="DUF4340" evidence="2">
    <location>
        <begin position="244"/>
        <end position="372"/>
    </location>
</feature>
<feature type="domain" description="DUF4340" evidence="2">
    <location>
        <begin position="391"/>
        <end position="495"/>
    </location>
</feature>
<organism evidence="3 6">
    <name type="scientific">Myxococcus virescens</name>
    <dbReference type="NCBI Taxonomy" id="83456"/>
    <lineage>
        <taxon>Bacteria</taxon>
        <taxon>Pseudomonadati</taxon>
        <taxon>Myxococcota</taxon>
        <taxon>Myxococcia</taxon>
        <taxon>Myxococcales</taxon>
        <taxon>Cystobacterineae</taxon>
        <taxon>Myxococcaceae</taxon>
        <taxon>Myxococcus</taxon>
    </lineage>
</organism>
<dbReference type="InterPro" id="IPR025641">
    <property type="entry name" value="DUF4340"/>
</dbReference>
<dbReference type="RefSeq" id="WP_090493094.1">
    <property type="nucleotide sequence ID" value="NZ_BJVY01000022.1"/>
</dbReference>
<comment type="caution">
    <text evidence="3">The sequence shown here is derived from an EMBL/GenBank/DDBJ whole genome shotgun (WGS) entry which is preliminary data.</text>
</comment>
<evidence type="ECO:0000313" key="3">
    <source>
        <dbReference type="EMBL" id="GEL72165.1"/>
    </source>
</evidence>
<feature type="domain" description="DUF4340" evidence="2">
    <location>
        <begin position="90"/>
        <end position="241"/>
    </location>
</feature>
<keyword evidence="5" id="KW-1185">Reference proteome</keyword>
<evidence type="ECO:0000313" key="4">
    <source>
        <dbReference type="EMBL" id="SDE84844.1"/>
    </source>
</evidence>
<dbReference type="Proteomes" id="UP000321224">
    <property type="component" value="Unassembled WGS sequence"/>
</dbReference>
<accession>A0A511HFC4</accession>